<keyword evidence="2" id="KW-1185">Reference proteome</keyword>
<dbReference type="RefSeq" id="WP_285511798.1">
    <property type="nucleotide sequence ID" value="NZ_BAAAGU010000015.1"/>
</dbReference>
<sequence length="58" mass="6588">MSECRLHLVPVRSREAKDFVRTWHRDHAPPPGQIFAVGDDSPTSMPPVCADPVYLRNM</sequence>
<proteinExistence type="predicted"/>
<evidence type="ECO:0008006" key="3">
    <source>
        <dbReference type="Google" id="ProtNLM"/>
    </source>
</evidence>
<reference evidence="1 2" key="1">
    <citation type="journal article" date="2019" name="Int. J. Syst. Evol. Microbiol.">
        <title>The Global Catalogue of Microorganisms (GCM) 10K type strain sequencing project: providing services to taxonomists for standard genome sequencing and annotation.</title>
        <authorList>
            <consortium name="The Broad Institute Genomics Platform"/>
            <consortium name="The Broad Institute Genome Sequencing Center for Infectious Disease"/>
            <person name="Wu L."/>
            <person name="Ma J."/>
        </authorList>
    </citation>
    <scope>NUCLEOTIDE SEQUENCE [LARGE SCALE GENOMIC DNA]</scope>
    <source>
        <strain evidence="1 2">JCM 10367</strain>
    </source>
</reference>
<comment type="caution">
    <text evidence="1">The sequence shown here is derived from an EMBL/GenBank/DDBJ whole genome shotgun (WGS) entry which is preliminary data.</text>
</comment>
<evidence type="ECO:0000313" key="2">
    <source>
        <dbReference type="Proteomes" id="UP001500724"/>
    </source>
</evidence>
<organism evidence="1 2">
    <name type="scientific">Streptomyces thermocarboxydovorans</name>
    <dbReference type="NCBI Taxonomy" id="59298"/>
    <lineage>
        <taxon>Bacteria</taxon>
        <taxon>Bacillati</taxon>
        <taxon>Actinomycetota</taxon>
        <taxon>Actinomycetes</taxon>
        <taxon>Kitasatosporales</taxon>
        <taxon>Streptomycetaceae</taxon>
        <taxon>Streptomyces</taxon>
    </lineage>
</organism>
<dbReference type="Proteomes" id="UP001500724">
    <property type="component" value="Unassembled WGS sequence"/>
</dbReference>
<gene>
    <name evidence="1" type="ORF">GCM10009535_19410</name>
</gene>
<name>A0ABN1HEL6_9ACTN</name>
<accession>A0ABN1HEL6</accession>
<evidence type="ECO:0000313" key="1">
    <source>
        <dbReference type="EMBL" id="GAA0642195.1"/>
    </source>
</evidence>
<dbReference type="EMBL" id="BAAAGU010000015">
    <property type="protein sequence ID" value="GAA0642195.1"/>
    <property type="molecule type" value="Genomic_DNA"/>
</dbReference>
<protein>
    <recommendedName>
        <fullName evidence="3">EthD domain-containing protein</fullName>
    </recommendedName>
</protein>